<gene>
    <name evidence="3" type="ORF">ACHAW5_003610</name>
</gene>
<feature type="domain" description="Helicase-associated" evidence="2">
    <location>
        <begin position="425"/>
        <end position="519"/>
    </location>
</feature>
<feature type="compositionally biased region" description="Low complexity" evidence="1">
    <location>
        <begin position="213"/>
        <end position="231"/>
    </location>
</feature>
<name>A0ABD3NYN9_9STRA</name>
<feature type="compositionally biased region" description="Basic and acidic residues" evidence="1">
    <location>
        <begin position="236"/>
        <end position="246"/>
    </location>
</feature>
<feature type="region of interest" description="Disordered" evidence="1">
    <location>
        <begin position="1"/>
        <end position="46"/>
    </location>
</feature>
<feature type="compositionally biased region" description="Basic and acidic residues" evidence="1">
    <location>
        <begin position="360"/>
        <end position="375"/>
    </location>
</feature>
<dbReference type="EMBL" id="JALLAZ020001113">
    <property type="protein sequence ID" value="KAL3780434.1"/>
    <property type="molecule type" value="Genomic_DNA"/>
</dbReference>
<accession>A0ABD3NYN9</accession>
<feature type="compositionally biased region" description="Polar residues" evidence="1">
    <location>
        <begin position="26"/>
        <end position="46"/>
    </location>
</feature>
<sequence>MNADAGRHKKEPLTYQCYPEGGQPTKEITSADYTPNSSPQRAKTASMENSFYPGYSPVVLHGARQGDTDQYFQESNAHSQVQNDYYHDNASEFAAANEASSMGQHENCTETTEEGLLFEDSSYGDEIARWMEDQRRFQQQQKLGNNIHVQHGGTRGEGCVMLTEPTNEALSTGYEGNNAGESGSVSEIHLKRSASQLSDSVLEKHAAKRRQRSQSLSLSQSSPQPDFSDSRSSSRRRMDDALHERSQSQMALRDALLALDKAKDIVRVCRSRFNSAKNLVEVTAKEECESLLQEDTVWNEMFHKLKEYKEETGDCNVKRNVARDGAEDSKTPPEMIRRLSAWVGKNRKEHKQRGTCKSSKINDEWRASDESDSEHMNIPSIACSPDDSDGDMLRSYDSDPDCIHADPYKRVALDSIGFDWDPRNSRWNNMYEELRRYKDEHGVCNFSLFSKCSNDYPAPQLKLSTYTLIPGNTLVPHANFGLGAWVKRQQVQYTLYCKGDGTKSDLTDERVRLLNDLGFIWSRRINTWNENFQRLVKWKEIHGSCQIPDDSKDPELAALHKWVADQRVHYKRQFAEEEGMSSDDPNPAEEKDCKDRASNDMESKKKNKKKPPKLSPDKIAKLEEIGFEFDSRDAKWLQKLDVLLKYKKKHGDFLVPSSYPEDPTLSNWVASQRAQYKLYLKGSKSHMTERRLKILIDADFPFSVNEIRQRVKKEAAHQDRAVFDAKPWIEKFKDFLLYIAELESHGSLESLQKANPYLAEWVSKQGEGCALSDDATIFEEIDDVQGNLEPNDRVSLMKAAKFLVFCQINKSNVLLLHDKTAEPSSTVKEESTSWDDQFGNLAAWYIKHGTYAPKGMPSKMKKFVSRQQEQHRLFTSGLDSELTSERVEKLEDICFPVDRAASKEPLPDDTASLRRNRSWEEYRLDLSINYIQKGNYDADDVDLRRWAAEQKRQHKLYLTGKQSSLTFSQIQKLMDIKFISKRPKQKSWYENCADLMAFRIQFGNFDVASAHVVPTSKGRSVNPCTNTTTLKALQEWVVKLRGHYCESTKLVETNDELSQEQKMKLDSVGFNWSGSDASGDESFRKESCLSKQQEKTAYSTANGSIGITTIKSNIFGMTLEMQQVVC</sequence>
<dbReference type="InterPro" id="IPR005114">
    <property type="entry name" value="Helicase_assoc"/>
</dbReference>
<dbReference type="Proteomes" id="UP001530315">
    <property type="component" value="Unassembled WGS sequence"/>
</dbReference>
<keyword evidence="4" id="KW-1185">Reference proteome</keyword>
<feature type="compositionally biased region" description="Basic residues" evidence="1">
    <location>
        <begin position="345"/>
        <end position="354"/>
    </location>
</feature>
<evidence type="ECO:0000256" key="1">
    <source>
        <dbReference type="SAM" id="MobiDB-lite"/>
    </source>
</evidence>
<comment type="caution">
    <text evidence="3">The sequence shown here is derived from an EMBL/GenBank/DDBJ whole genome shotgun (WGS) entry which is preliminary data.</text>
</comment>
<evidence type="ECO:0000313" key="3">
    <source>
        <dbReference type="EMBL" id="KAL3780434.1"/>
    </source>
</evidence>
<feature type="domain" description="Helicase-associated" evidence="2">
    <location>
        <begin position="633"/>
        <end position="699"/>
    </location>
</feature>
<organism evidence="3 4">
    <name type="scientific">Stephanodiscus triporus</name>
    <dbReference type="NCBI Taxonomy" id="2934178"/>
    <lineage>
        <taxon>Eukaryota</taxon>
        <taxon>Sar</taxon>
        <taxon>Stramenopiles</taxon>
        <taxon>Ochrophyta</taxon>
        <taxon>Bacillariophyta</taxon>
        <taxon>Coscinodiscophyceae</taxon>
        <taxon>Thalassiosirophycidae</taxon>
        <taxon>Stephanodiscales</taxon>
        <taxon>Stephanodiscaceae</taxon>
        <taxon>Stephanodiscus</taxon>
    </lineage>
</organism>
<feature type="compositionally biased region" description="Basic and acidic residues" evidence="1">
    <location>
        <begin position="588"/>
        <end position="604"/>
    </location>
</feature>
<feature type="region of interest" description="Disordered" evidence="1">
    <location>
        <begin position="575"/>
        <end position="615"/>
    </location>
</feature>
<proteinExistence type="predicted"/>
<dbReference type="Gene3D" id="6.10.140.530">
    <property type="match status" value="5"/>
</dbReference>
<protein>
    <recommendedName>
        <fullName evidence="2">Helicase-associated domain-containing protein</fullName>
    </recommendedName>
</protein>
<dbReference type="Pfam" id="PF03457">
    <property type="entry name" value="HA"/>
    <property type="match status" value="4"/>
</dbReference>
<feature type="domain" description="Helicase-associated" evidence="2">
    <location>
        <begin position="295"/>
        <end position="361"/>
    </location>
</feature>
<feature type="region of interest" description="Disordered" evidence="1">
    <location>
        <begin position="196"/>
        <end position="247"/>
    </location>
</feature>
<evidence type="ECO:0000259" key="2">
    <source>
        <dbReference type="Pfam" id="PF03457"/>
    </source>
</evidence>
<feature type="region of interest" description="Disordered" evidence="1">
    <location>
        <begin position="341"/>
        <end position="390"/>
    </location>
</feature>
<feature type="domain" description="Helicase-associated" evidence="2">
    <location>
        <begin position="527"/>
        <end position="627"/>
    </location>
</feature>
<evidence type="ECO:0000313" key="4">
    <source>
        <dbReference type="Proteomes" id="UP001530315"/>
    </source>
</evidence>
<dbReference type="PANTHER" id="PTHR33418:SF1">
    <property type="entry name" value="HELICASE-ASSOCIATED DOMAIN-CONTAINING PROTEIN"/>
    <property type="match status" value="1"/>
</dbReference>
<reference evidence="3 4" key="1">
    <citation type="submission" date="2024-10" db="EMBL/GenBank/DDBJ databases">
        <title>Updated reference genomes for cyclostephanoid diatoms.</title>
        <authorList>
            <person name="Roberts W.R."/>
            <person name="Alverson A.J."/>
        </authorList>
    </citation>
    <scope>NUCLEOTIDE SEQUENCE [LARGE SCALE GENOMIC DNA]</scope>
    <source>
        <strain evidence="3 4">AJA276-08</strain>
    </source>
</reference>
<dbReference type="PANTHER" id="PTHR33418">
    <property type="entry name" value="HELICASE-ASSOCIATED"/>
    <property type="match status" value="1"/>
</dbReference>
<dbReference type="AlphaFoldDB" id="A0ABD3NYN9"/>